<gene>
    <name evidence="1" type="ORF">HA336_04400</name>
</gene>
<accession>A0A832T202</accession>
<dbReference type="Gene3D" id="3.30.1440.10">
    <property type="match status" value="1"/>
</dbReference>
<evidence type="ECO:0000313" key="2">
    <source>
        <dbReference type="Proteomes" id="UP000619545"/>
    </source>
</evidence>
<proteinExistence type="predicted"/>
<dbReference type="InterPro" id="IPR022803">
    <property type="entry name" value="Ribosomal_uL5_dom_sf"/>
</dbReference>
<dbReference type="InterPro" id="IPR002739">
    <property type="entry name" value="PAB1135-like"/>
</dbReference>
<sequence>MTLPVNSISARVIAHATEDEKKVLEALANVLGGVLEEGDVEPETFYAEGHHGNPITIFQVKIDRPKYIERVLEHWRENIPEEERRRVWSDIERRVDDKGNLYLRFDKQSAYKGELRISDADDVIRVKVNLESYPASREGGIKTLERLGIFSND</sequence>
<dbReference type="AlphaFoldDB" id="A0A832T202"/>
<comment type="caution">
    <text evidence="1">The sequence shown here is derived from an EMBL/GenBank/DDBJ whole genome shotgun (WGS) entry which is preliminary data.</text>
</comment>
<evidence type="ECO:0000313" key="1">
    <source>
        <dbReference type="EMBL" id="HII70455.1"/>
    </source>
</evidence>
<dbReference type="EMBL" id="DUJS01000004">
    <property type="protein sequence ID" value="HII70455.1"/>
    <property type="molecule type" value="Genomic_DNA"/>
</dbReference>
<dbReference type="Pfam" id="PF01877">
    <property type="entry name" value="RNA_binding"/>
    <property type="match status" value="1"/>
</dbReference>
<dbReference type="RefSeq" id="WP_011018758.1">
    <property type="nucleotide sequence ID" value="NZ_DUJS01000004.1"/>
</dbReference>
<evidence type="ECO:0008006" key="3">
    <source>
        <dbReference type="Google" id="ProtNLM"/>
    </source>
</evidence>
<organism evidence="1 2">
    <name type="scientific">Methanopyrus kandleri</name>
    <dbReference type="NCBI Taxonomy" id="2320"/>
    <lineage>
        <taxon>Archaea</taxon>
        <taxon>Methanobacteriati</taxon>
        <taxon>Methanobacteriota</taxon>
        <taxon>Methanomada group</taxon>
        <taxon>Methanopyri</taxon>
        <taxon>Methanopyrales</taxon>
        <taxon>Methanopyraceae</taxon>
        <taxon>Methanopyrus</taxon>
    </lineage>
</organism>
<dbReference type="Proteomes" id="UP000619545">
    <property type="component" value="Unassembled WGS sequence"/>
</dbReference>
<reference evidence="1" key="1">
    <citation type="journal article" date="2020" name="bioRxiv">
        <title>A rank-normalized archaeal taxonomy based on genome phylogeny resolves widespread incomplete and uneven classifications.</title>
        <authorList>
            <person name="Rinke C."/>
            <person name="Chuvochina M."/>
            <person name="Mussig A.J."/>
            <person name="Chaumeil P.-A."/>
            <person name="Waite D.W."/>
            <person name="Whitman W.B."/>
            <person name="Parks D.H."/>
            <person name="Hugenholtz P."/>
        </authorList>
    </citation>
    <scope>NUCLEOTIDE SEQUENCE</scope>
    <source>
        <strain evidence="1">UBA8853</strain>
    </source>
</reference>
<dbReference type="OMA" id="RTFCYAT"/>
<dbReference type="GeneID" id="1477691"/>
<dbReference type="PANTHER" id="PTHR38816">
    <property type="entry name" value="EXOSOME SUBUNIT, DUF54 FAMILY-RELATED"/>
    <property type="match status" value="1"/>
</dbReference>
<protein>
    <recommendedName>
        <fullName evidence="3">Exosome subunit</fullName>
    </recommendedName>
</protein>
<dbReference type="PANTHER" id="PTHR38816:SF1">
    <property type="entry name" value="EXOSOME SUBUNIT"/>
    <property type="match status" value="1"/>
</dbReference>
<dbReference type="SUPFAM" id="SSF55282">
    <property type="entry name" value="RL5-like"/>
    <property type="match status" value="1"/>
</dbReference>
<name>A0A832T202_9EURY</name>